<gene>
    <name evidence="1" type="ORF">CCMP2556_LOCUS5952</name>
</gene>
<name>A0ABP0IE49_9DINO</name>
<organism evidence="1 2">
    <name type="scientific">Durusdinium trenchii</name>
    <dbReference type="NCBI Taxonomy" id="1381693"/>
    <lineage>
        <taxon>Eukaryota</taxon>
        <taxon>Sar</taxon>
        <taxon>Alveolata</taxon>
        <taxon>Dinophyceae</taxon>
        <taxon>Suessiales</taxon>
        <taxon>Symbiodiniaceae</taxon>
        <taxon>Durusdinium</taxon>
    </lineage>
</organism>
<reference evidence="1 2" key="1">
    <citation type="submission" date="2024-02" db="EMBL/GenBank/DDBJ databases">
        <authorList>
            <person name="Chen Y."/>
            <person name="Shah S."/>
            <person name="Dougan E. K."/>
            <person name="Thang M."/>
            <person name="Chan C."/>
        </authorList>
    </citation>
    <scope>NUCLEOTIDE SEQUENCE [LARGE SCALE GENOMIC DNA]</scope>
</reference>
<protein>
    <submittedName>
        <fullName evidence="1">Uncharacterized protein</fullName>
    </submittedName>
</protein>
<evidence type="ECO:0000313" key="2">
    <source>
        <dbReference type="Proteomes" id="UP001642484"/>
    </source>
</evidence>
<accession>A0ABP0IE49</accession>
<sequence>MAAPTKCSPRPPLQFHHLRVSTRSEGSVRSSTEGWEVSFHDSVDESWPSPRTESCRWGVLSELGFSRNSTPWDTTRFVANVPVVWEVNVGVLVPSMECLGLTGT</sequence>
<dbReference type="EMBL" id="CAXAMN010002558">
    <property type="protein sequence ID" value="CAK9000146.1"/>
    <property type="molecule type" value="Genomic_DNA"/>
</dbReference>
<dbReference type="Proteomes" id="UP001642484">
    <property type="component" value="Unassembled WGS sequence"/>
</dbReference>
<comment type="caution">
    <text evidence="1">The sequence shown here is derived from an EMBL/GenBank/DDBJ whole genome shotgun (WGS) entry which is preliminary data.</text>
</comment>
<keyword evidence="2" id="KW-1185">Reference proteome</keyword>
<evidence type="ECO:0000313" key="1">
    <source>
        <dbReference type="EMBL" id="CAK9000146.1"/>
    </source>
</evidence>
<proteinExistence type="predicted"/>